<dbReference type="Proteomes" id="UP001257659">
    <property type="component" value="Unassembled WGS sequence"/>
</dbReference>
<feature type="signal peptide" evidence="1">
    <location>
        <begin position="1"/>
        <end position="19"/>
    </location>
</feature>
<evidence type="ECO:0008006" key="4">
    <source>
        <dbReference type="Google" id="ProtNLM"/>
    </source>
</evidence>
<reference evidence="2 3" key="1">
    <citation type="submission" date="2023-07" db="EMBL/GenBank/DDBJ databases">
        <title>Genomic Encyclopedia of Type Strains, Phase IV (KMG-IV): sequencing the most valuable type-strain genomes for metagenomic binning, comparative biology and taxonomic classification.</title>
        <authorList>
            <person name="Goeker M."/>
        </authorList>
    </citation>
    <scope>NUCLEOTIDE SEQUENCE [LARGE SCALE GENOMIC DNA]</scope>
    <source>
        <strain evidence="2 3">DSM 102814</strain>
    </source>
</reference>
<sequence length="515" mass="60234">MKLQLLTLLILVNIFTSYAQNNSVEIKKSEIFKDKGRDSRILFYDNDSEGRIVLTRLFYDELDQLPKLYVVEYYNTDLKLVSSASIKVEKRRKIKEMFVKDKKVYLIESFYDNSSNVNQIHYNILSSNKNKLEFTSKNLFSIPRENIVPTHILNENNIDLPSGTEVNISDNKNYISFVFDVNVEKKATHLIKVYTTDFQEVYEHSLALETKDKFFEYNSSILNENNGTIYILGKLFHNNSLKEKKNGKPNYSFQLYKIDENSEEKLSLKTEDKFISSLEMLLKNDQLVLAGVYSEKNNEKVSGIAYFNIDPNKLNLKANTYNKFSTEFLVNKNENPNRDFENLLLKGIYLTDKNDLIFTAEEFCFIEAPNYGPNRTSNTRNIYHFNNIICAKIDASGEMKWWRNIYKRQSTSRKDYHFFSFLTLLKNEEINLFVNAREFDDFEERIELKSTNPKRMNLYKIALNAQGELNYQTILDEDITPLCTKPLSGVTDKDVKTIILEGSKRLKTQIIKLSL</sequence>
<evidence type="ECO:0000313" key="3">
    <source>
        <dbReference type="Proteomes" id="UP001257659"/>
    </source>
</evidence>
<name>A0ABU1K346_9FLAO</name>
<keyword evidence="3" id="KW-1185">Reference proteome</keyword>
<dbReference type="EMBL" id="JAVDQA010000001">
    <property type="protein sequence ID" value="MDR6299680.1"/>
    <property type="molecule type" value="Genomic_DNA"/>
</dbReference>
<organism evidence="2 3">
    <name type="scientific">Mesonia maritima</name>
    <dbReference type="NCBI Taxonomy" id="1793873"/>
    <lineage>
        <taxon>Bacteria</taxon>
        <taxon>Pseudomonadati</taxon>
        <taxon>Bacteroidota</taxon>
        <taxon>Flavobacteriia</taxon>
        <taxon>Flavobacteriales</taxon>
        <taxon>Flavobacteriaceae</taxon>
        <taxon>Mesonia</taxon>
    </lineage>
</organism>
<evidence type="ECO:0000313" key="2">
    <source>
        <dbReference type="EMBL" id="MDR6299680.1"/>
    </source>
</evidence>
<comment type="caution">
    <text evidence="2">The sequence shown here is derived from an EMBL/GenBank/DDBJ whole genome shotgun (WGS) entry which is preliminary data.</text>
</comment>
<proteinExistence type="predicted"/>
<evidence type="ECO:0000256" key="1">
    <source>
        <dbReference type="SAM" id="SignalP"/>
    </source>
</evidence>
<keyword evidence="1" id="KW-0732">Signal</keyword>
<feature type="chain" id="PRO_5045212639" description="6-bladed beta-propeller protein" evidence="1">
    <location>
        <begin position="20"/>
        <end position="515"/>
    </location>
</feature>
<accession>A0ABU1K346</accession>
<gene>
    <name evidence="2" type="ORF">GGR31_000296</name>
</gene>
<dbReference type="RefSeq" id="WP_309726576.1">
    <property type="nucleotide sequence ID" value="NZ_JAVDQA010000001.1"/>
</dbReference>
<protein>
    <recommendedName>
        <fullName evidence="4">6-bladed beta-propeller protein</fullName>
    </recommendedName>
</protein>